<feature type="domain" description="YrdC-like" evidence="12">
    <location>
        <begin position="7"/>
        <end position="191"/>
    </location>
</feature>
<dbReference type="GO" id="GO:0061710">
    <property type="term" value="F:L-threonylcarbamoyladenylate synthase"/>
    <property type="evidence" value="ECO:0007669"/>
    <property type="project" value="UniProtKB-EC"/>
</dbReference>
<dbReference type="SUPFAM" id="SSF55821">
    <property type="entry name" value="YrdC/RibB"/>
    <property type="match status" value="1"/>
</dbReference>
<dbReference type="Gene3D" id="3.90.870.10">
    <property type="entry name" value="DHBP synthase"/>
    <property type="match status" value="1"/>
</dbReference>
<reference evidence="13" key="1">
    <citation type="submission" date="2011-01" db="EMBL/GenBank/DDBJ databases">
        <title>Complete sequence of chromosome of Thermovibrio ammonificans HB-1.</title>
        <authorList>
            <consortium name="US DOE Joint Genome Institute"/>
            <person name="Lucas S."/>
            <person name="Copeland A."/>
            <person name="Lapidus A."/>
            <person name="Cheng J.-F."/>
            <person name="Goodwin L."/>
            <person name="Pitluck S."/>
            <person name="Davenport K."/>
            <person name="Detter J.C."/>
            <person name="Han C."/>
            <person name="Tapia R."/>
            <person name="Land M."/>
            <person name="Hauser L."/>
            <person name="Kyrpides N."/>
            <person name="Ivanova N."/>
            <person name="Ovchinnikova G."/>
            <person name="Vetriani C."/>
            <person name="Woyke T."/>
        </authorList>
    </citation>
    <scope>NUCLEOTIDE SEQUENCE [LARGE SCALE GENOMIC DNA]</scope>
    <source>
        <strain evidence="13">HB-1</strain>
    </source>
</reference>
<dbReference type="EMBL" id="CP002444">
    <property type="protein sequence ID" value="ADU96189.1"/>
    <property type="molecule type" value="Genomic_DNA"/>
</dbReference>
<dbReference type="OrthoDB" id="9814580at2"/>
<keyword evidence="8" id="KW-0547">Nucleotide-binding</keyword>
<keyword evidence="14" id="KW-1185">Reference proteome</keyword>
<dbReference type="HOGENOM" id="CLU_031397_3_2_0"/>
<evidence type="ECO:0000256" key="11">
    <source>
        <dbReference type="ARBA" id="ARBA00048366"/>
    </source>
</evidence>
<dbReference type="PROSITE" id="PS51163">
    <property type="entry name" value="YRDC"/>
    <property type="match status" value="1"/>
</dbReference>
<dbReference type="Pfam" id="PF01300">
    <property type="entry name" value="Sua5_yciO_yrdC"/>
    <property type="match status" value="1"/>
</dbReference>
<evidence type="ECO:0000256" key="3">
    <source>
        <dbReference type="ARBA" id="ARBA00012584"/>
    </source>
</evidence>
<dbReference type="RefSeq" id="WP_013536975.1">
    <property type="nucleotide sequence ID" value="NC_014926.1"/>
</dbReference>
<evidence type="ECO:0000313" key="14">
    <source>
        <dbReference type="Proteomes" id="UP000006362"/>
    </source>
</evidence>
<keyword evidence="9" id="KW-0067">ATP-binding</keyword>
<dbReference type="GO" id="GO:0000049">
    <property type="term" value="F:tRNA binding"/>
    <property type="evidence" value="ECO:0007669"/>
    <property type="project" value="TreeGrafter"/>
</dbReference>
<sequence length="206" mass="22303">MKIKWSREELPTIASLINAGAVGCLPTDTLYGLVGSALNGNAVSRVYRIKGRDPNKPLIVLFKSPEQLGELGVKVPKALEKGIKALYPAPVTLVLPLSESSPFRSIFKRDDLAVRVPNSPLLLELLELTGPLFAPSANPQGLKPAENCRECLKYFKNAVDFCAEGRAGNVASTIVKVLPEGELKLLREGAVEFEKVKEVLLGKEKA</sequence>
<dbReference type="InterPro" id="IPR050156">
    <property type="entry name" value="TC-AMP_synthase_SUA5"/>
</dbReference>
<keyword evidence="6" id="KW-0819">tRNA processing</keyword>
<dbReference type="InterPro" id="IPR017945">
    <property type="entry name" value="DHBP_synth_RibB-like_a/b_dom"/>
</dbReference>
<keyword evidence="4" id="KW-0963">Cytoplasm</keyword>
<protein>
    <recommendedName>
        <fullName evidence="10">L-threonylcarbamoyladenylate synthase</fullName>
        <ecNumber evidence="3">2.7.7.87</ecNumber>
    </recommendedName>
    <alternativeName>
        <fullName evidence="10">L-threonylcarbamoyladenylate synthase</fullName>
    </alternativeName>
</protein>
<evidence type="ECO:0000256" key="8">
    <source>
        <dbReference type="ARBA" id="ARBA00022741"/>
    </source>
</evidence>
<evidence type="ECO:0000256" key="5">
    <source>
        <dbReference type="ARBA" id="ARBA00022679"/>
    </source>
</evidence>
<evidence type="ECO:0000256" key="2">
    <source>
        <dbReference type="ARBA" id="ARBA00007663"/>
    </source>
</evidence>
<evidence type="ECO:0000256" key="1">
    <source>
        <dbReference type="ARBA" id="ARBA00004496"/>
    </source>
</evidence>
<keyword evidence="7" id="KW-0548">Nucleotidyltransferase</keyword>
<dbReference type="PROSITE" id="PS51257">
    <property type="entry name" value="PROKAR_LIPOPROTEIN"/>
    <property type="match status" value="1"/>
</dbReference>
<comment type="subcellular location">
    <subcellularLocation>
        <location evidence="1">Cytoplasm</location>
    </subcellularLocation>
</comment>
<comment type="catalytic activity">
    <reaction evidence="11">
        <text>L-threonine + hydrogencarbonate + ATP = L-threonylcarbamoyladenylate + diphosphate + H2O</text>
        <dbReference type="Rhea" id="RHEA:36407"/>
        <dbReference type="ChEBI" id="CHEBI:15377"/>
        <dbReference type="ChEBI" id="CHEBI:17544"/>
        <dbReference type="ChEBI" id="CHEBI:30616"/>
        <dbReference type="ChEBI" id="CHEBI:33019"/>
        <dbReference type="ChEBI" id="CHEBI:57926"/>
        <dbReference type="ChEBI" id="CHEBI:73682"/>
        <dbReference type="EC" id="2.7.7.87"/>
    </reaction>
</comment>
<dbReference type="InterPro" id="IPR006070">
    <property type="entry name" value="Sua5-like_dom"/>
</dbReference>
<dbReference type="eggNOG" id="COG0009">
    <property type="taxonomic scope" value="Bacteria"/>
</dbReference>
<evidence type="ECO:0000256" key="4">
    <source>
        <dbReference type="ARBA" id="ARBA00022490"/>
    </source>
</evidence>
<dbReference type="NCBIfam" id="TIGR00057">
    <property type="entry name" value="L-threonylcarbamoyladenylate synthase"/>
    <property type="match status" value="1"/>
</dbReference>
<accession>E8T3X9</accession>
<dbReference type="KEGG" id="tam:Theam_0216"/>
<dbReference type="GO" id="GO:0005737">
    <property type="term" value="C:cytoplasm"/>
    <property type="evidence" value="ECO:0007669"/>
    <property type="project" value="UniProtKB-SubCell"/>
</dbReference>
<dbReference type="GO" id="GO:0008033">
    <property type="term" value="P:tRNA processing"/>
    <property type="evidence" value="ECO:0007669"/>
    <property type="project" value="UniProtKB-KW"/>
</dbReference>
<dbReference type="PANTHER" id="PTHR17490:SF16">
    <property type="entry name" value="THREONYLCARBAMOYL-AMP SYNTHASE"/>
    <property type="match status" value="1"/>
</dbReference>
<dbReference type="STRING" id="648996.Theam_0216"/>
<organism evidence="13 14">
    <name type="scientific">Thermovibrio ammonificans (strain DSM 15698 / JCM 12110 / HB-1)</name>
    <dbReference type="NCBI Taxonomy" id="648996"/>
    <lineage>
        <taxon>Bacteria</taxon>
        <taxon>Pseudomonadati</taxon>
        <taxon>Aquificota</taxon>
        <taxon>Aquificia</taxon>
        <taxon>Desulfurobacteriales</taxon>
        <taxon>Desulfurobacteriaceae</taxon>
        <taxon>Thermovibrio</taxon>
    </lineage>
</organism>
<dbReference type="Proteomes" id="UP000006362">
    <property type="component" value="Chromosome"/>
</dbReference>
<dbReference type="AlphaFoldDB" id="E8T3X9"/>
<dbReference type="GO" id="GO:0005524">
    <property type="term" value="F:ATP binding"/>
    <property type="evidence" value="ECO:0007669"/>
    <property type="project" value="UniProtKB-KW"/>
</dbReference>
<name>E8T3X9_THEA1</name>
<evidence type="ECO:0000256" key="9">
    <source>
        <dbReference type="ARBA" id="ARBA00022840"/>
    </source>
</evidence>
<evidence type="ECO:0000256" key="10">
    <source>
        <dbReference type="ARBA" id="ARBA00029774"/>
    </source>
</evidence>
<evidence type="ECO:0000256" key="7">
    <source>
        <dbReference type="ARBA" id="ARBA00022695"/>
    </source>
</evidence>
<proteinExistence type="inferred from homology"/>
<gene>
    <name evidence="13" type="ordered locus">Theam_0216</name>
</gene>
<dbReference type="GO" id="GO:0003725">
    <property type="term" value="F:double-stranded RNA binding"/>
    <property type="evidence" value="ECO:0007669"/>
    <property type="project" value="InterPro"/>
</dbReference>
<comment type="similarity">
    <text evidence="2">Belongs to the SUA5 family.</text>
</comment>
<dbReference type="EC" id="2.7.7.87" evidence="3"/>
<evidence type="ECO:0000259" key="12">
    <source>
        <dbReference type="PROSITE" id="PS51163"/>
    </source>
</evidence>
<keyword evidence="5" id="KW-0808">Transferase</keyword>
<dbReference type="GO" id="GO:0006450">
    <property type="term" value="P:regulation of translational fidelity"/>
    <property type="evidence" value="ECO:0007669"/>
    <property type="project" value="TreeGrafter"/>
</dbReference>
<evidence type="ECO:0000313" key="13">
    <source>
        <dbReference type="EMBL" id="ADU96189.1"/>
    </source>
</evidence>
<dbReference type="PANTHER" id="PTHR17490">
    <property type="entry name" value="SUA5"/>
    <property type="match status" value="1"/>
</dbReference>
<evidence type="ECO:0000256" key="6">
    <source>
        <dbReference type="ARBA" id="ARBA00022694"/>
    </source>
</evidence>